<evidence type="ECO:0000256" key="10">
    <source>
        <dbReference type="ARBA" id="ARBA00023228"/>
    </source>
</evidence>
<name>A0AA88NZP8_9TELE</name>
<dbReference type="GO" id="GO:0005764">
    <property type="term" value="C:lysosome"/>
    <property type="evidence" value="ECO:0007669"/>
    <property type="project" value="UniProtKB-SubCell"/>
</dbReference>
<dbReference type="PRINTS" id="PR00264">
    <property type="entry name" value="INTERLEUKIN1"/>
</dbReference>
<accession>A0AA88NZP8</accession>
<organism evidence="13 14">
    <name type="scientific">Cirrhinus molitorella</name>
    <name type="common">mud carp</name>
    <dbReference type="NCBI Taxonomy" id="172907"/>
    <lineage>
        <taxon>Eukaryota</taxon>
        <taxon>Metazoa</taxon>
        <taxon>Chordata</taxon>
        <taxon>Craniata</taxon>
        <taxon>Vertebrata</taxon>
        <taxon>Euteleostomi</taxon>
        <taxon>Actinopterygii</taxon>
        <taxon>Neopterygii</taxon>
        <taxon>Teleostei</taxon>
        <taxon>Ostariophysi</taxon>
        <taxon>Cypriniformes</taxon>
        <taxon>Cyprinidae</taxon>
        <taxon>Labeoninae</taxon>
        <taxon>Labeonini</taxon>
        <taxon>Cirrhinus</taxon>
    </lineage>
</organism>
<dbReference type="Proteomes" id="UP001187343">
    <property type="component" value="Unassembled WGS sequence"/>
</dbReference>
<comment type="similarity">
    <text evidence="4 12">Belongs to the IL-1 family.</text>
</comment>
<dbReference type="GO" id="GO:0006955">
    <property type="term" value="P:immune response"/>
    <property type="evidence" value="ECO:0007669"/>
    <property type="project" value="InterPro"/>
</dbReference>
<keyword evidence="11" id="KW-0497">Mitogen</keyword>
<dbReference type="GO" id="GO:0005615">
    <property type="term" value="C:extracellular space"/>
    <property type="evidence" value="ECO:0007669"/>
    <property type="project" value="UniProtKB-KW"/>
</dbReference>
<dbReference type="GO" id="GO:0005829">
    <property type="term" value="C:cytosol"/>
    <property type="evidence" value="ECO:0007669"/>
    <property type="project" value="UniProtKB-SubCell"/>
</dbReference>
<evidence type="ECO:0000256" key="6">
    <source>
        <dbReference type="ARBA" id="ARBA00022514"/>
    </source>
</evidence>
<keyword evidence="6" id="KW-0202">Cytokine</keyword>
<evidence type="ECO:0000256" key="3">
    <source>
        <dbReference type="ARBA" id="ARBA00004550"/>
    </source>
</evidence>
<evidence type="ECO:0000256" key="2">
    <source>
        <dbReference type="ARBA" id="ARBA00004514"/>
    </source>
</evidence>
<dbReference type="GO" id="GO:0019221">
    <property type="term" value="P:cytokine-mediated signaling pathway"/>
    <property type="evidence" value="ECO:0007669"/>
    <property type="project" value="TreeGrafter"/>
</dbReference>
<evidence type="ECO:0000256" key="1">
    <source>
        <dbReference type="ARBA" id="ARBA00004371"/>
    </source>
</evidence>
<gene>
    <name evidence="13" type="ORF">Q8A67_023317</name>
</gene>
<dbReference type="GO" id="GO:0071222">
    <property type="term" value="P:cellular response to lipopolysaccharide"/>
    <property type="evidence" value="ECO:0007669"/>
    <property type="project" value="TreeGrafter"/>
</dbReference>
<evidence type="ECO:0000256" key="9">
    <source>
        <dbReference type="ARBA" id="ARBA00023198"/>
    </source>
</evidence>
<dbReference type="Gene3D" id="2.80.10.50">
    <property type="match status" value="1"/>
</dbReference>
<dbReference type="EMBL" id="JAUYZG010000023">
    <property type="protein sequence ID" value="KAK2870790.1"/>
    <property type="molecule type" value="Genomic_DNA"/>
</dbReference>
<reference evidence="13" key="1">
    <citation type="submission" date="2023-08" db="EMBL/GenBank/DDBJ databases">
        <title>Chromosome-level Genome Assembly of mud carp (Cirrhinus molitorella).</title>
        <authorList>
            <person name="Liu H."/>
        </authorList>
    </citation>
    <scope>NUCLEOTIDE SEQUENCE</scope>
    <source>
        <strain evidence="13">Prfri</strain>
        <tissue evidence="13">Muscle</tissue>
    </source>
</reference>
<keyword evidence="5" id="KW-0963">Cytoplasm</keyword>
<dbReference type="GO" id="GO:0048246">
    <property type="term" value="P:macrophage chemotaxis"/>
    <property type="evidence" value="ECO:0007669"/>
    <property type="project" value="TreeGrafter"/>
</dbReference>
<evidence type="ECO:0000313" key="13">
    <source>
        <dbReference type="EMBL" id="KAK2870790.1"/>
    </source>
</evidence>
<comment type="caution">
    <text evidence="13">The sequence shown here is derived from an EMBL/GenBank/DDBJ whole genome shotgun (WGS) entry which is preliminary data.</text>
</comment>
<comment type="subcellular location">
    <subcellularLocation>
        <location evidence="2">Cytoplasm</location>
        <location evidence="2">Cytosol</location>
    </subcellularLocation>
    <subcellularLocation>
        <location evidence="1">Lysosome</location>
    </subcellularLocation>
    <subcellularLocation>
        <location evidence="3">Secreted</location>
        <location evidence="3">Extracellular exosome</location>
    </subcellularLocation>
</comment>
<keyword evidence="7 12" id="KW-0964">Secreted</keyword>
<dbReference type="PANTHER" id="PTHR10078:SF30">
    <property type="entry name" value="INTERLEUKIN-1 BETA"/>
    <property type="match status" value="1"/>
</dbReference>
<dbReference type="SUPFAM" id="SSF50353">
    <property type="entry name" value="Cytokine"/>
    <property type="match status" value="1"/>
</dbReference>
<dbReference type="SMART" id="SM00125">
    <property type="entry name" value="IL1"/>
    <property type="match status" value="1"/>
</dbReference>
<evidence type="ECO:0000256" key="8">
    <source>
        <dbReference type="ARBA" id="ARBA00022620"/>
    </source>
</evidence>
<dbReference type="GO" id="GO:0010628">
    <property type="term" value="P:positive regulation of gene expression"/>
    <property type="evidence" value="ECO:0007669"/>
    <property type="project" value="TreeGrafter"/>
</dbReference>
<dbReference type="InterPro" id="IPR000975">
    <property type="entry name" value="IL-1_fam"/>
</dbReference>
<evidence type="ECO:0000256" key="11">
    <source>
        <dbReference type="ARBA" id="ARBA00023246"/>
    </source>
</evidence>
<evidence type="ECO:0000313" key="14">
    <source>
        <dbReference type="Proteomes" id="UP001187343"/>
    </source>
</evidence>
<keyword evidence="14" id="KW-1185">Reference proteome</keyword>
<dbReference type="Pfam" id="PF00340">
    <property type="entry name" value="IL1"/>
    <property type="match status" value="1"/>
</dbReference>
<evidence type="ECO:0000256" key="5">
    <source>
        <dbReference type="ARBA" id="ARBA00022490"/>
    </source>
</evidence>
<dbReference type="GO" id="GO:0051781">
    <property type="term" value="P:positive regulation of cell division"/>
    <property type="evidence" value="ECO:0007669"/>
    <property type="project" value="UniProtKB-KW"/>
</dbReference>
<dbReference type="GO" id="GO:0005125">
    <property type="term" value="F:cytokine activity"/>
    <property type="evidence" value="ECO:0007669"/>
    <property type="project" value="UniProtKB-UniRule"/>
</dbReference>
<dbReference type="PRINTS" id="PR01359">
    <property type="entry name" value="INTRLEUKIN1B"/>
</dbReference>
<dbReference type="InterPro" id="IPR008996">
    <property type="entry name" value="IL1/FGF"/>
</dbReference>
<evidence type="ECO:0000256" key="4">
    <source>
        <dbReference type="ARBA" id="ARBA00010448"/>
    </source>
</evidence>
<keyword evidence="10" id="KW-0458">Lysosome</keyword>
<dbReference type="GO" id="GO:1901222">
    <property type="term" value="P:regulation of non-canonical NF-kappaB signal transduction"/>
    <property type="evidence" value="ECO:0007669"/>
    <property type="project" value="TreeGrafter"/>
</dbReference>
<dbReference type="GO" id="GO:0042119">
    <property type="term" value="P:neutrophil activation"/>
    <property type="evidence" value="ECO:0007669"/>
    <property type="project" value="TreeGrafter"/>
</dbReference>
<dbReference type="GO" id="GO:0001660">
    <property type="term" value="P:fever generation"/>
    <property type="evidence" value="ECO:0007669"/>
    <property type="project" value="UniProtKB-KW"/>
</dbReference>
<dbReference type="PANTHER" id="PTHR10078">
    <property type="entry name" value="INTERLEUKIN-1 FAMILY MEMBER"/>
    <property type="match status" value="1"/>
</dbReference>
<sequence length="269" mass="30009">MACKGYISILASECAPFDELECPNPLAMSCQCNMLEDIQLKLSPHPHSLRQVVNIVIALERMKHFKQMSPSEFHEEALLSAFFENVIEERLIKPLDASGIYSKSSRTLQCNICDKYQKSLVLSDAQNRPDLHLKAVTLSGGNIQLKVRFSMSTYVSSGLKNDGLPVCLGISNSSLYLACTQPDGSSPKLVLKEVSGPLDTIKVDDPNGYDSLLFFRKETGTANNTFESVKHRGWFITTAFDDGERVEMFETPTERTTNFTLENQKVILS</sequence>
<keyword evidence="8" id="KW-0666">Pyrogen</keyword>
<dbReference type="PRINTS" id="PR01357">
    <property type="entry name" value="INTRLEUKN1AB"/>
</dbReference>
<proteinExistence type="inferred from homology"/>
<evidence type="ECO:0000256" key="12">
    <source>
        <dbReference type="RuleBase" id="RU003753"/>
    </source>
</evidence>
<protein>
    <recommendedName>
        <fullName evidence="12">Interleukin-1</fullName>
    </recommendedName>
</protein>
<keyword evidence="9" id="KW-0395">Inflammatory response</keyword>
<dbReference type="AlphaFoldDB" id="A0AA88NZP8"/>
<dbReference type="GO" id="GO:0005149">
    <property type="term" value="F:interleukin-1 receptor binding"/>
    <property type="evidence" value="ECO:0007669"/>
    <property type="project" value="UniProtKB-UniRule"/>
</dbReference>
<evidence type="ECO:0000256" key="7">
    <source>
        <dbReference type="ARBA" id="ARBA00022525"/>
    </source>
</evidence>